<sequence>MVTNAITNFIATVTVFGDRDTADGQVNPIYLAIAKTGYHIQSKTLRIADRFGIFSSGPPHCQAHEGSKFLFFVIGWWLYVALGVLFYCVYTPEDSRYAEIFAIAIAVERVAMGVIFLICLKFNEKRDSEYKWEDWKLKTDPEG</sequence>
<keyword evidence="1" id="KW-0812">Transmembrane</keyword>
<reference evidence="2 3" key="1">
    <citation type="submission" date="2020-01" db="EMBL/GenBank/DDBJ databases">
        <authorList>
            <consortium name="DOE Joint Genome Institute"/>
            <person name="Haridas S."/>
            <person name="Albert R."/>
            <person name="Binder M."/>
            <person name="Bloem J."/>
            <person name="Labutti K."/>
            <person name="Salamov A."/>
            <person name="Andreopoulos B."/>
            <person name="Baker S.E."/>
            <person name="Barry K."/>
            <person name="Bills G."/>
            <person name="Bluhm B.H."/>
            <person name="Cannon C."/>
            <person name="Castanera R."/>
            <person name="Culley D.E."/>
            <person name="Daum C."/>
            <person name="Ezra D."/>
            <person name="Gonzalez J.B."/>
            <person name="Henrissat B."/>
            <person name="Kuo A."/>
            <person name="Liang C."/>
            <person name="Lipzen A."/>
            <person name="Lutzoni F."/>
            <person name="Magnuson J."/>
            <person name="Mondo S."/>
            <person name="Nolan M."/>
            <person name="Ohm R."/>
            <person name="Pangilinan J."/>
            <person name="Park H.-J.H."/>
            <person name="Ramirez L."/>
            <person name="Alfaro M."/>
            <person name="Sun H."/>
            <person name="Tritt A."/>
            <person name="Yoshinaga Y."/>
            <person name="Zwiers L.-H.L."/>
            <person name="Turgeon B.G."/>
            <person name="Goodwin S.B."/>
            <person name="Spatafora J.W."/>
            <person name="Crous P.W."/>
            <person name="Grigoriev I.V."/>
        </authorList>
    </citation>
    <scope>NUCLEOTIDE SEQUENCE [LARGE SCALE GENOMIC DNA]</scope>
    <source>
        <strain evidence="2 3">CBS 611.86</strain>
    </source>
</reference>
<gene>
    <name evidence="2" type="ORF">BDV95DRAFT_601298</name>
</gene>
<feature type="transmembrane region" description="Helical" evidence="1">
    <location>
        <begin position="69"/>
        <end position="88"/>
    </location>
</feature>
<accession>A0A7C8MJA1</accession>
<dbReference type="OrthoDB" id="5096049at2759"/>
<dbReference type="EMBL" id="JAADJZ010000002">
    <property type="protein sequence ID" value="KAF2876883.1"/>
    <property type="molecule type" value="Genomic_DNA"/>
</dbReference>
<keyword evidence="1" id="KW-0472">Membrane</keyword>
<evidence type="ECO:0000256" key="1">
    <source>
        <dbReference type="SAM" id="Phobius"/>
    </source>
</evidence>
<evidence type="ECO:0000313" key="2">
    <source>
        <dbReference type="EMBL" id="KAF2876883.1"/>
    </source>
</evidence>
<dbReference type="AlphaFoldDB" id="A0A7C8MJA1"/>
<name>A0A7C8MJA1_9PLEO</name>
<organism evidence="2 3">
    <name type="scientific">Massariosphaeria phaeospora</name>
    <dbReference type="NCBI Taxonomy" id="100035"/>
    <lineage>
        <taxon>Eukaryota</taxon>
        <taxon>Fungi</taxon>
        <taxon>Dikarya</taxon>
        <taxon>Ascomycota</taxon>
        <taxon>Pezizomycotina</taxon>
        <taxon>Dothideomycetes</taxon>
        <taxon>Pleosporomycetidae</taxon>
        <taxon>Pleosporales</taxon>
        <taxon>Pleosporales incertae sedis</taxon>
        <taxon>Massariosphaeria</taxon>
    </lineage>
</organism>
<dbReference type="Proteomes" id="UP000481861">
    <property type="component" value="Unassembled WGS sequence"/>
</dbReference>
<protein>
    <submittedName>
        <fullName evidence="2">Uncharacterized protein</fullName>
    </submittedName>
</protein>
<feature type="transmembrane region" description="Helical" evidence="1">
    <location>
        <begin position="100"/>
        <end position="120"/>
    </location>
</feature>
<comment type="caution">
    <text evidence="2">The sequence shown here is derived from an EMBL/GenBank/DDBJ whole genome shotgun (WGS) entry which is preliminary data.</text>
</comment>
<evidence type="ECO:0000313" key="3">
    <source>
        <dbReference type="Proteomes" id="UP000481861"/>
    </source>
</evidence>
<keyword evidence="1" id="KW-1133">Transmembrane helix</keyword>
<keyword evidence="3" id="KW-1185">Reference proteome</keyword>
<proteinExistence type="predicted"/>